<dbReference type="AlphaFoldDB" id="G5J8Y2"/>
<dbReference type="GO" id="GO:0051536">
    <property type="term" value="F:iron-sulfur cluster binding"/>
    <property type="evidence" value="ECO:0007669"/>
    <property type="project" value="UniProtKB-KW"/>
</dbReference>
<evidence type="ECO:0000259" key="4">
    <source>
        <dbReference type="Pfam" id="PF04055"/>
    </source>
</evidence>
<dbReference type="PATRIC" id="fig|423471.3.peg.3658"/>
<organism evidence="5 6">
    <name type="scientific">Crocosphaera watsonii WH 0003</name>
    <dbReference type="NCBI Taxonomy" id="423471"/>
    <lineage>
        <taxon>Bacteria</taxon>
        <taxon>Bacillati</taxon>
        <taxon>Cyanobacteriota</taxon>
        <taxon>Cyanophyceae</taxon>
        <taxon>Oscillatoriophycideae</taxon>
        <taxon>Chroococcales</taxon>
        <taxon>Aphanothecaceae</taxon>
        <taxon>Crocosphaera</taxon>
    </lineage>
</organism>
<comment type="caution">
    <text evidence="5">The sequence shown here is derived from an EMBL/GenBank/DDBJ whole genome shotgun (WGS) entry which is preliminary data.</text>
</comment>
<dbReference type="Gene3D" id="3.80.30.30">
    <property type="match status" value="1"/>
</dbReference>
<keyword evidence="3" id="KW-0411">Iron-sulfur</keyword>
<evidence type="ECO:0000256" key="3">
    <source>
        <dbReference type="ARBA" id="ARBA00023014"/>
    </source>
</evidence>
<dbReference type="EMBL" id="AESD01000595">
    <property type="protein sequence ID" value="EHJ11367.1"/>
    <property type="molecule type" value="Genomic_DNA"/>
</dbReference>
<dbReference type="Pfam" id="PF04055">
    <property type="entry name" value="Radical_SAM"/>
    <property type="match status" value="1"/>
</dbReference>
<dbReference type="SUPFAM" id="SSF102114">
    <property type="entry name" value="Radical SAM enzymes"/>
    <property type="match status" value="1"/>
</dbReference>
<dbReference type="Proteomes" id="UP000003477">
    <property type="component" value="Unassembled WGS sequence"/>
</dbReference>
<feature type="domain" description="Radical SAM core" evidence="4">
    <location>
        <begin position="29"/>
        <end position="180"/>
    </location>
</feature>
<evidence type="ECO:0000256" key="2">
    <source>
        <dbReference type="ARBA" id="ARBA00023004"/>
    </source>
</evidence>
<keyword evidence="2" id="KW-0408">Iron</keyword>
<dbReference type="InterPro" id="IPR040086">
    <property type="entry name" value="MJ0683-like"/>
</dbReference>
<accession>G5J8Y2</accession>
<sequence>MPTRKPLKRGLSPYYGEFLISPIPLELSGNHCSHLCDYCFANLGSPGAIFDEKATYRLIEKREKRKILQAKLLSKKYPVLISNRSDPFSMSNYKQFVPLMRRLTELEIPISIQTRGGLGIDETLKFLPPSVWYISITHDNEETRKKVEKHASSIDDRFHLILKLKEQGHRVVVGVNPLVPEWIVNPGFFLNQLKVSGVEGIWIERLHLAAHQQRKNLSKRAIKALGEDVFDRAKKKSITDKERDVFDLFIGLCETLEIPYYSVGQPYRSDFFKPYREIYPKSWPTTQEFLNHLIDNDIQEFGFNSWFDFMLPYFPEDESRQHSLYLYTSIGYNRRECHEVIAEMGRPRNYEELLSAIWSGQKFRPKSRLFLGCAAFEELEKGRVRRVDYE</sequence>
<dbReference type="PANTHER" id="PTHR43432">
    <property type="entry name" value="SLR0285 PROTEIN"/>
    <property type="match status" value="1"/>
</dbReference>
<proteinExistence type="predicted"/>
<reference evidence="5 6" key="1">
    <citation type="journal article" date="2011" name="Front. Microbiol.">
        <title>Two Strains of Crocosphaera watsonii with Highly Conserved Genomes are Distinguished by Strain-Specific Features.</title>
        <authorList>
            <person name="Bench S.R."/>
            <person name="Ilikchyan I.N."/>
            <person name="Tripp H.J."/>
            <person name="Zehr J.P."/>
        </authorList>
    </citation>
    <scope>NUCLEOTIDE SEQUENCE [LARGE SCALE GENOMIC DNA]</scope>
    <source>
        <strain evidence="5 6">WH 0003</strain>
    </source>
</reference>
<gene>
    <name evidence="5" type="ORF">CWATWH0003_3902</name>
</gene>
<evidence type="ECO:0000313" key="6">
    <source>
        <dbReference type="Proteomes" id="UP000003477"/>
    </source>
</evidence>
<evidence type="ECO:0000313" key="5">
    <source>
        <dbReference type="EMBL" id="EHJ11367.1"/>
    </source>
</evidence>
<keyword evidence="1" id="KW-0479">Metal-binding</keyword>
<dbReference type="CDD" id="cd01335">
    <property type="entry name" value="Radical_SAM"/>
    <property type="match status" value="1"/>
</dbReference>
<dbReference type="PANTHER" id="PTHR43432:SF3">
    <property type="entry name" value="SLR0285 PROTEIN"/>
    <property type="match status" value="1"/>
</dbReference>
<dbReference type="RefSeq" id="WP_007311882.1">
    <property type="nucleotide sequence ID" value="NZ_AESD01000595.1"/>
</dbReference>
<evidence type="ECO:0000256" key="1">
    <source>
        <dbReference type="ARBA" id="ARBA00022723"/>
    </source>
</evidence>
<dbReference type="GeneID" id="88767392"/>
<dbReference type="GO" id="GO:0046872">
    <property type="term" value="F:metal ion binding"/>
    <property type="evidence" value="ECO:0007669"/>
    <property type="project" value="UniProtKB-KW"/>
</dbReference>
<name>G5J8Y2_CROWT</name>
<protein>
    <recommendedName>
        <fullName evidence="4">Radical SAM core domain-containing protein</fullName>
    </recommendedName>
</protein>
<dbReference type="GO" id="GO:0003824">
    <property type="term" value="F:catalytic activity"/>
    <property type="evidence" value="ECO:0007669"/>
    <property type="project" value="InterPro"/>
</dbReference>
<dbReference type="InterPro" id="IPR058240">
    <property type="entry name" value="rSAM_sf"/>
</dbReference>
<dbReference type="InterPro" id="IPR007197">
    <property type="entry name" value="rSAM"/>
</dbReference>